<dbReference type="GO" id="GO:0005739">
    <property type="term" value="C:mitochondrion"/>
    <property type="evidence" value="ECO:0007669"/>
    <property type="project" value="TreeGrafter"/>
</dbReference>
<name>M3K6E5_CANMX</name>
<proteinExistence type="predicted"/>
<dbReference type="AlphaFoldDB" id="M3K6E5"/>
<dbReference type="SUPFAM" id="SSF53335">
    <property type="entry name" value="S-adenosyl-L-methionine-dependent methyltransferases"/>
    <property type="match status" value="1"/>
</dbReference>
<keyword evidence="1" id="KW-0489">Methyltransferase</keyword>
<dbReference type="Gene3D" id="3.40.50.150">
    <property type="entry name" value="Vaccinia Virus protein VP39"/>
    <property type="match status" value="1"/>
</dbReference>
<evidence type="ECO:0000256" key="2">
    <source>
        <dbReference type="ARBA" id="ARBA00022679"/>
    </source>
</evidence>
<dbReference type="GO" id="GO:0032981">
    <property type="term" value="P:mitochondrial respiratory chain complex I assembly"/>
    <property type="evidence" value="ECO:0007669"/>
    <property type="project" value="TreeGrafter"/>
</dbReference>
<evidence type="ECO:0000256" key="1">
    <source>
        <dbReference type="ARBA" id="ARBA00022603"/>
    </source>
</evidence>
<dbReference type="GO" id="GO:0032259">
    <property type="term" value="P:methylation"/>
    <property type="evidence" value="ECO:0007669"/>
    <property type="project" value="UniProtKB-KW"/>
</dbReference>
<dbReference type="STRING" id="1245528.M3K6E5"/>
<reference evidence="3 4" key="1">
    <citation type="submission" date="2013-02" db="EMBL/GenBank/DDBJ databases">
        <title>Genome sequence of Candida maltosa Xu316, a potential industrial strain for xylitol and ethanol production.</title>
        <authorList>
            <person name="Yu J."/>
            <person name="Wang Q."/>
            <person name="Geng X."/>
            <person name="Bao W."/>
            <person name="He P."/>
            <person name="Cai J."/>
        </authorList>
    </citation>
    <scope>NUCLEOTIDE SEQUENCE [LARGE SCALE GENOMIC DNA]</scope>
    <source>
        <strain evidence="4">Xu316</strain>
    </source>
</reference>
<dbReference type="eggNOG" id="KOG2940">
    <property type="taxonomic scope" value="Eukaryota"/>
</dbReference>
<dbReference type="OMA" id="ITRPMDN"/>
<evidence type="ECO:0008006" key="5">
    <source>
        <dbReference type="Google" id="ProtNLM"/>
    </source>
</evidence>
<dbReference type="InterPro" id="IPR050602">
    <property type="entry name" value="Malonyl-ACP_OMT"/>
</dbReference>
<keyword evidence="2" id="KW-0808">Transferase</keyword>
<dbReference type="CDD" id="cd02440">
    <property type="entry name" value="AdoMet_MTases"/>
    <property type="match status" value="1"/>
</dbReference>
<keyword evidence="4" id="KW-1185">Reference proteome</keyword>
<dbReference type="InterPro" id="IPR029063">
    <property type="entry name" value="SAM-dependent_MTases_sf"/>
</dbReference>
<organism evidence="3 4">
    <name type="scientific">Candida maltosa (strain Xu316)</name>
    <name type="common">Yeast</name>
    <dbReference type="NCBI Taxonomy" id="1245528"/>
    <lineage>
        <taxon>Eukaryota</taxon>
        <taxon>Fungi</taxon>
        <taxon>Dikarya</taxon>
        <taxon>Ascomycota</taxon>
        <taxon>Saccharomycotina</taxon>
        <taxon>Pichiomycetes</taxon>
        <taxon>Debaryomycetaceae</taxon>
        <taxon>Candida/Lodderomyces clade</taxon>
        <taxon>Candida</taxon>
    </lineage>
</organism>
<dbReference type="PANTHER" id="PTHR13090:SF1">
    <property type="entry name" value="ARGININE-HYDROXYLASE NDUFAF5, MITOCHONDRIAL"/>
    <property type="match status" value="1"/>
</dbReference>
<sequence length="331" mass="37644">MARFTTFSRFLATAAKESTPKNTQQFKVFDRFTKEIQRSKYAKLNPELSRKKDYLRDEIANRTIERLSFITRPMDNLLDFGSNAGNFLQQLSTITKTPEGCDEVDQKMIEQLNKDKENVRNKIKNLVLLDSSKELLYRDQKLSQDVAFPGKITRIVGDEEELQDEIFQQEGQFDAVISNLSLHWINDLPTTLKNVHNMLKKDGFFMATLFGGDTLYELRTSLQLAELERKGGISPRVSPLVHLNDVGSLLTRAGFSMLTIDSEDIVVEGFPDVVSLCEDLQVMGENNSVLSRNYLDRDVLLAADPIYRSLHGNSEGLPATFSVVFFIGWKN</sequence>
<evidence type="ECO:0000313" key="3">
    <source>
        <dbReference type="EMBL" id="EMG50394.1"/>
    </source>
</evidence>
<dbReference type="OrthoDB" id="16816at2759"/>
<protein>
    <recommendedName>
        <fullName evidence="5">Methyltransferase type 11 domain-containing protein</fullName>
    </recommendedName>
</protein>
<gene>
    <name evidence="3" type="ORF">G210_4556</name>
</gene>
<dbReference type="GO" id="GO:0008168">
    <property type="term" value="F:methyltransferase activity"/>
    <property type="evidence" value="ECO:0007669"/>
    <property type="project" value="UniProtKB-KW"/>
</dbReference>
<evidence type="ECO:0000313" key="4">
    <source>
        <dbReference type="Proteomes" id="UP000011777"/>
    </source>
</evidence>
<dbReference type="Proteomes" id="UP000011777">
    <property type="component" value="Unassembled WGS sequence"/>
</dbReference>
<dbReference type="EMBL" id="AOGT01000282">
    <property type="protein sequence ID" value="EMG50394.1"/>
    <property type="molecule type" value="Genomic_DNA"/>
</dbReference>
<dbReference type="PANTHER" id="PTHR13090">
    <property type="entry name" value="ARGININE-HYDROXYLASE NDUFAF5, MITOCHONDRIAL"/>
    <property type="match status" value="1"/>
</dbReference>
<comment type="caution">
    <text evidence="3">The sequence shown here is derived from an EMBL/GenBank/DDBJ whole genome shotgun (WGS) entry which is preliminary data.</text>
</comment>
<dbReference type="Pfam" id="PF13489">
    <property type="entry name" value="Methyltransf_23"/>
    <property type="match status" value="1"/>
</dbReference>
<accession>M3K6E5</accession>
<dbReference type="HOGENOM" id="CLU_046586_0_0_1"/>